<dbReference type="PANTHER" id="PTHR42748">
    <property type="entry name" value="NITROGEN METABOLITE REPRESSION PROTEIN NMRA FAMILY MEMBER"/>
    <property type="match status" value="1"/>
</dbReference>
<comment type="caution">
    <text evidence="4">The sequence shown here is derived from an EMBL/GenBank/DDBJ whole genome shotgun (WGS) entry which is preliminary data.</text>
</comment>
<organism evidence="4 5">
    <name type="scientific">Apiospora saccharicola</name>
    <dbReference type="NCBI Taxonomy" id="335842"/>
    <lineage>
        <taxon>Eukaryota</taxon>
        <taxon>Fungi</taxon>
        <taxon>Dikarya</taxon>
        <taxon>Ascomycota</taxon>
        <taxon>Pezizomycotina</taxon>
        <taxon>Sordariomycetes</taxon>
        <taxon>Xylariomycetidae</taxon>
        <taxon>Amphisphaeriales</taxon>
        <taxon>Apiosporaceae</taxon>
        <taxon>Apiospora</taxon>
    </lineage>
</organism>
<comment type="similarity">
    <text evidence="1">Belongs to the NmrA-type oxidoreductase family.</text>
</comment>
<evidence type="ECO:0000259" key="3">
    <source>
        <dbReference type="Pfam" id="PF05368"/>
    </source>
</evidence>
<dbReference type="EMBL" id="JAQQWM010000001">
    <property type="protein sequence ID" value="KAK8083934.1"/>
    <property type="molecule type" value="Genomic_DNA"/>
</dbReference>
<evidence type="ECO:0000313" key="5">
    <source>
        <dbReference type="Proteomes" id="UP001446871"/>
    </source>
</evidence>
<dbReference type="InterPro" id="IPR036291">
    <property type="entry name" value="NAD(P)-bd_dom_sf"/>
</dbReference>
<name>A0ABR1WK92_9PEZI</name>
<dbReference type="Gene3D" id="3.40.50.720">
    <property type="entry name" value="NAD(P)-binding Rossmann-like Domain"/>
    <property type="match status" value="1"/>
</dbReference>
<proteinExistence type="inferred from homology"/>
<dbReference type="Pfam" id="PF05368">
    <property type="entry name" value="NmrA"/>
    <property type="match status" value="1"/>
</dbReference>
<keyword evidence="2" id="KW-0521">NADP</keyword>
<dbReference type="InterPro" id="IPR008030">
    <property type="entry name" value="NmrA-like"/>
</dbReference>
<evidence type="ECO:0000256" key="1">
    <source>
        <dbReference type="ARBA" id="ARBA00006328"/>
    </source>
</evidence>
<gene>
    <name evidence="4" type="ORF">PG996_002715</name>
</gene>
<evidence type="ECO:0000313" key="4">
    <source>
        <dbReference type="EMBL" id="KAK8083934.1"/>
    </source>
</evidence>
<reference evidence="4 5" key="1">
    <citation type="submission" date="2023-01" db="EMBL/GenBank/DDBJ databases">
        <title>Analysis of 21 Apiospora genomes using comparative genomics revels a genus with tremendous synthesis potential of carbohydrate active enzymes and secondary metabolites.</title>
        <authorList>
            <person name="Sorensen T."/>
        </authorList>
    </citation>
    <scope>NUCLEOTIDE SEQUENCE [LARGE SCALE GENOMIC DNA]</scope>
    <source>
        <strain evidence="4 5">CBS 83171</strain>
    </source>
</reference>
<dbReference type="PANTHER" id="PTHR42748:SF28">
    <property type="entry name" value="NMRA-LIKE DOMAIN-CONTAINING PROTEIN"/>
    <property type="match status" value="1"/>
</dbReference>
<feature type="domain" description="NmrA-like" evidence="3">
    <location>
        <begin position="3"/>
        <end position="275"/>
    </location>
</feature>
<sequence>MPKIITIVGATGVQGGSVVRALLDNPKYTIRAVTRNVKSDAAQALVNRGVEVVEADLHDVDSLRVAFAGSHAIFAVTNFFDALPAVGVERAMEIETLLGANLADAAAATESLAHYVWSTLPNSRRNTGGEIVVPYYESKNRVDDYVKENHPQLLQKTTFFWAGWYAGNINYPWFKPIAVPSADGGDGPGPHIQLLGVSPSTIIPIAGDEKTNVGLFVRAILDHPEKTLPAQTVAGVVKQATYSEVAQVYDAARGTQVRCVQIPKDDYRGLWPVWGELMDVTNSHFEVMGRKAFDTADDVVLTKEDLEVEGLVGTAEAFVAKKHRV</sequence>
<dbReference type="Gene3D" id="3.90.25.10">
    <property type="entry name" value="UDP-galactose 4-epimerase, domain 1"/>
    <property type="match status" value="1"/>
</dbReference>
<evidence type="ECO:0000256" key="2">
    <source>
        <dbReference type="ARBA" id="ARBA00022857"/>
    </source>
</evidence>
<accession>A0ABR1WK92</accession>
<dbReference type="Proteomes" id="UP001446871">
    <property type="component" value="Unassembled WGS sequence"/>
</dbReference>
<dbReference type="SUPFAM" id="SSF51735">
    <property type="entry name" value="NAD(P)-binding Rossmann-fold domains"/>
    <property type="match status" value="1"/>
</dbReference>
<dbReference type="InterPro" id="IPR051164">
    <property type="entry name" value="NmrA-like_oxidored"/>
</dbReference>
<keyword evidence="5" id="KW-1185">Reference proteome</keyword>
<protein>
    <submittedName>
        <fullName evidence="4">Hscarg dehydrogenase</fullName>
    </submittedName>
</protein>